<evidence type="ECO:0000313" key="2">
    <source>
        <dbReference type="Proteomes" id="UP001476282"/>
    </source>
</evidence>
<organism evidence="1 2">
    <name type="scientific">Haloferula sargassicola</name>
    <dbReference type="NCBI Taxonomy" id="490096"/>
    <lineage>
        <taxon>Bacteria</taxon>
        <taxon>Pseudomonadati</taxon>
        <taxon>Verrucomicrobiota</taxon>
        <taxon>Verrucomicrobiia</taxon>
        <taxon>Verrucomicrobiales</taxon>
        <taxon>Verrucomicrobiaceae</taxon>
        <taxon>Haloferula</taxon>
    </lineage>
</organism>
<comment type="caution">
    <text evidence="1">The sequence shown here is derived from an EMBL/GenBank/DDBJ whole genome shotgun (WGS) entry which is preliminary data.</text>
</comment>
<reference evidence="1 2" key="1">
    <citation type="submission" date="2024-02" db="EMBL/GenBank/DDBJ databases">
        <title>Haloferula sargassicola NBRC 104335.</title>
        <authorList>
            <person name="Ichikawa N."/>
            <person name="Katano-Makiyama Y."/>
            <person name="Hidaka K."/>
        </authorList>
    </citation>
    <scope>NUCLEOTIDE SEQUENCE [LARGE SCALE GENOMIC DNA]</scope>
    <source>
        <strain evidence="1 2">NBRC 104335</strain>
    </source>
</reference>
<sequence length="358" mass="40456">MRGWREGLEDDLPVPALVLFLLNRVLGYRQLDPGDKGRWAVGCSVAGEPVAFRDRKFGFEILVAPGSTLEQKRILFPLKAALRVLEEELLVPEANEQIHDCRVAVINRFGEFSHRYQYFRTKADELFAQAEIRPSDRKGMEGLPSISAVTAEMNRAAVAEREAFFLSAAMVDAYYSLLEHRLILLRAFTGKPMAAGDFEKLLGANWEGKLVMVLDLNSKGREGKELLGELRRIKERIRNPFAHGGVENDRGSIYVQLGSFGAVPANFSRARNSIRFNFRPIVAEDHAAMCGVFDRLDAFLETDDLSLPHRFLDSSVDPAFDAGMLTEYTTAIKDGGEAVDEWIDRWSREWERHQNADY</sequence>
<keyword evidence="2" id="KW-1185">Reference proteome</keyword>
<evidence type="ECO:0000313" key="1">
    <source>
        <dbReference type="EMBL" id="GAA5483996.1"/>
    </source>
</evidence>
<gene>
    <name evidence="1" type="ORF">Hsar01_03233</name>
</gene>
<accession>A0ABP9UTG9</accession>
<proteinExistence type="predicted"/>
<evidence type="ECO:0008006" key="3">
    <source>
        <dbReference type="Google" id="ProtNLM"/>
    </source>
</evidence>
<protein>
    <recommendedName>
        <fullName evidence="3">Apea-like HEPN domain-containing protein</fullName>
    </recommendedName>
</protein>
<dbReference type="EMBL" id="BAABRI010000019">
    <property type="protein sequence ID" value="GAA5483996.1"/>
    <property type="molecule type" value="Genomic_DNA"/>
</dbReference>
<dbReference type="Proteomes" id="UP001476282">
    <property type="component" value="Unassembled WGS sequence"/>
</dbReference>
<name>A0ABP9UTG9_9BACT</name>